<dbReference type="GO" id="GO:0008270">
    <property type="term" value="F:zinc ion binding"/>
    <property type="evidence" value="ECO:0007669"/>
    <property type="project" value="UniProtKB-KW"/>
</dbReference>
<feature type="domain" description="PHD-type" evidence="7">
    <location>
        <begin position="159"/>
        <end position="279"/>
    </location>
</feature>
<evidence type="ECO:0008006" key="10">
    <source>
        <dbReference type="Google" id="ProtNLM"/>
    </source>
</evidence>
<reference evidence="8 9" key="1">
    <citation type="journal article" date="2015" name="Genome Biol.">
        <title>Comparative genomics of Steinernema reveals deeply conserved gene regulatory networks.</title>
        <authorList>
            <person name="Dillman A.R."/>
            <person name="Macchietto M."/>
            <person name="Porter C.F."/>
            <person name="Rogers A."/>
            <person name="Williams B."/>
            <person name="Antoshechkin I."/>
            <person name="Lee M.M."/>
            <person name="Goodwin Z."/>
            <person name="Lu X."/>
            <person name="Lewis E.E."/>
            <person name="Goodrich-Blair H."/>
            <person name="Stock S.P."/>
            <person name="Adams B.J."/>
            <person name="Sternberg P.W."/>
            <person name="Mortazavi A."/>
        </authorList>
    </citation>
    <scope>NUCLEOTIDE SEQUENCE [LARGE SCALE GENOMIC DNA]</scope>
    <source>
        <strain evidence="8 9">ALL</strain>
    </source>
</reference>
<dbReference type="SMART" id="SM00249">
    <property type="entry name" value="PHD"/>
    <property type="match status" value="2"/>
</dbReference>
<evidence type="ECO:0000259" key="6">
    <source>
        <dbReference type="PROSITE" id="PS50016"/>
    </source>
</evidence>
<evidence type="ECO:0000313" key="8">
    <source>
        <dbReference type="EMBL" id="TKR76092.1"/>
    </source>
</evidence>
<accession>A0A4U5N1Y8</accession>
<feature type="compositionally biased region" description="Low complexity" evidence="5">
    <location>
        <begin position="16"/>
        <end position="27"/>
    </location>
</feature>
<dbReference type="InterPro" id="IPR011011">
    <property type="entry name" value="Znf_FYVE_PHD"/>
</dbReference>
<keyword evidence="9" id="KW-1185">Reference proteome</keyword>
<name>A0A4U5N1Y8_STECR</name>
<dbReference type="EMBL" id="AZBU02000005">
    <property type="protein sequence ID" value="TKR76092.1"/>
    <property type="molecule type" value="Genomic_DNA"/>
</dbReference>
<keyword evidence="1" id="KW-0479">Metal-binding</keyword>
<comment type="caution">
    <text evidence="8">The sequence shown here is derived from an EMBL/GenBank/DDBJ whole genome shotgun (WGS) entry which is preliminary data.</text>
</comment>
<keyword evidence="3" id="KW-0862">Zinc</keyword>
<dbReference type="SUPFAM" id="SSF57903">
    <property type="entry name" value="FYVE/PHD zinc finger"/>
    <property type="match status" value="1"/>
</dbReference>
<organism evidence="8 9">
    <name type="scientific">Steinernema carpocapsae</name>
    <name type="common">Entomopathogenic nematode</name>
    <dbReference type="NCBI Taxonomy" id="34508"/>
    <lineage>
        <taxon>Eukaryota</taxon>
        <taxon>Metazoa</taxon>
        <taxon>Ecdysozoa</taxon>
        <taxon>Nematoda</taxon>
        <taxon>Chromadorea</taxon>
        <taxon>Rhabditida</taxon>
        <taxon>Tylenchina</taxon>
        <taxon>Panagrolaimomorpha</taxon>
        <taxon>Strongyloidoidea</taxon>
        <taxon>Steinernematidae</taxon>
        <taxon>Steinernema</taxon>
    </lineage>
</organism>
<dbReference type="PROSITE" id="PS50016">
    <property type="entry name" value="ZF_PHD_2"/>
    <property type="match status" value="1"/>
</dbReference>
<dbReference type="Proteomes" id="UP000298663">
    <property type="component" value="Unassembled WGS sequence"/>
</dbReference>
<evidence type="ECO:0000256" key="2">
    <source>
        <dbReference type="ARBA" id="ARBA00022771"/>
    </source>
</evidence>
<evidence type="ECO:0000259" key="7">
    <source>
        <dbReference type="PROSITE" id="PS51805"/>
    </source>
</evidence>
<sequence length="692" mass="78444">MSESNFEGLPEDDRNSSSSRDSFIVSDPLLRASPERNISSGSYESASTFTNPVPEEDEALKEPDPRQAVLDSINQLREAKNFPEISFPQLRMVADKLDAHRKDFEAPCGICGEREVEDGEGTVFCAGCNIQVHPSCYGFLHPPLGDWLCMRCALRGTSETRCVLCPNLTGAMKCSADGSVWAHISCALWHPDVCFWDHELRYPIEFCPEGVSKERMKLRCSLCKGEKKKEGVCIQCTYKRCAIPFHVTCGYQNKLTFVIEADASRPDGVKKTSYCWKHTKKSSSGASTPPQHDEVLAKVSHELQIEQDIVEDIYECWKNSPVFTPLQQKHQSFLDRRNGFKKMNILSCDLVARERSRKSILMKKLNIWHKTLELIRDSIAREEEPEPVWEPEDLVMDIMDSKNPVTSAAVSIEDALIHLKDPEPIVEQEMRRNLLKRSSTSAFEAHPVKKPKSNFSLQIDFEMSSFACLFCAEPHELAELPDKIAEHLNYKRYSCGQCAFSSHTLDGVVEHRDTENHPINMSSGDDEPYVKDIARIIKGDFEYAERHGIDFKYAAMLEECKRKRGCQFAKTPALGKCPLCTDLVKRGEGQEHVSTHIGYKPHICRGCEFVTSDCGELLQHRNETGHFVLFNGNKNAYYNRIVALIYDDMLYLANCEEAGQPIEDLWLDVERPLDVAEDKNGGFTKDGHSMEM</sequence>
<dbReference type="STRING" id="34508.A0A4U5N1Y8"/>
<dbReference type="PANTHER" id="PTHR13793">
    <property type="entry name" value="PHD FINGER PROTEINS"/>
    <property type="match status" value="1"/>
</dbReference>
<dbReference type="OrthoDB" id="20839at2759"/>
<feature type="domain" description="PHD-type" evidence="6">
    <location>
        <begin position="105"/>
        <end position="155"/>
    </location>
</feature>
<evidence type="ECO:0000256" key="3">
    <source>
        <dbReference type="ARBA" id="ARBA00022833"/>
    </source>
</evidence>
<evidence type="ECO:0000256" key="5">
    <source>
        <dbReference type="SAM" id="MobiDB-lite"/>
    </source>
</evidence>
<dbReference type="InterPro" id="IPR019787">
    <property type="entry name" value="Znf_PHD-finger"/>
</dbReference>
<dbReference type="InterPro" id="IPR034732">
    <property type="entry name" value="EPHD"/>
</dbReference>
<dbReference type="InterPro" id="IPR050701">
    <property type="entry name" value="Histone_Mod_Regulator"/>
</dbReference>
<reference evidence="8 9" key="2">
    <citation type="journal article" date="2019" name="G3 (Bethesda)">
        <title>Hybrid Assembly of the Genome of the Entomopathogenic Nematode Steinernema carpocapsae Identifies the X-Chromosome.</title>
        <authorList>
            <person name="Serra L."/>
            <person name="Macchietto M."/>
            <person name="Macias-Munoz A."/>
            <person name="McGill C.J."/>
            <person name="Rodriguez I.M."/>
            <person name="Rodriguez B."/>
            <person name="Murad R."/>
            <person name="Mortazavi A."/>
        </authorList>
    </citation>
    <scope>NUCLEOTIDE SEQUENCE [LARGE SCALE GENOMIC DNA]</scope>
    <source>
        <strain evidence="8 9">ALL</strain>
    </source>
</reference>
<dbReference type="InterPro" id="IPR001965">
    <property type="entry name" value="Znf_PHD"/>
</dbReference>
<proteinExistence type="predicted"/>
<dbReference type="AlphaFoldDB" id="A0A4U5N1Y8"/>
<dbReference type="Gene3D" id="3.30.40.10">
    <property type="entry name" value="Zinc/RING finger domain, C3HC4 (zinc finger)"/>
    <property type="match status" value="2"/>
</dbReference>
<keyword evidence="2 4" id="KW-0863">Zinc-finger</keyword>
<evidence type="ECO:0000256" key="4">
    <source>
        <dbReference type="PROSITE-ProRule" id="PRU00146"/>
    </source>
</evidence>
<dbReference type="Pfam" id="PF13832">
    <property type="entry name" value="zf-HC5HC2H_2"/>
    <property type="match status" value="1"/>
</dbReference>
<dbReference type="PROSITE" id="PS01359">
    <property type="entry name" value="ZF_PHD_1"/>
    <property type="match status" value="1"/>
</dbReference>
<gene>
    <name evidence="8" type="ORF">L596_017287</name>
</gene>
<dbReference type="InterPro" id="IPR013083">
    <property type="entry name" value="Znf_RING/FYVE/PHD"/>
</dbReference>
<dbReference type="Pfam" id="PF13831">
    <property type="entry name" value="PHD_2"/>
    <property type="match status" value="1"/>
</dbReference>
<feature type="compositionally biased region" description="Polar residues" evidence="5">
    <location>
        <begin position="36"/>
        <end position="51"/>
    </location>
</feature>
<protein>
    <recommendedName>
        <fullName evidence="10">PHD-type domain-containing protein</fullName>
    </recommendedName>
</protein>
<dbReference type="PANTHER" id="PTHR13793:SF107">
    <property type="entry name" value="BROMODOMAIN-CONTAINING PROTEIN HOMOLOG"/>
    <property type="match status" value="1"/>
</dbReference>
<evidence type="ECO:0000256" key="1">
    <source>
        <dbReference type="ARBA" id="ARBA00022723"/>
    </source>
</evidence>
<dbReference type="GO" id="GO:0006357">
    <property type="term" value="P:regulation of transcription by RNA polymerase II"/>
    <property type="evidence" value="ECO:0007669"/>
    <property type="project" value="TreeGrafter"/>
</dbReference>
<dbReference type="InterPro" id="IPR019786">
    <property type="entry name" value="Zinc_finger_PHD-type_CS"/>
</dbReference>
<feature type="region of interest" description="Disordered" evidence="5">
    <location>
        <begin position="1"/>
        <end position="66"/>
    </location>
</feature>
<evidence type="ECO:0000313" key="9">
    <source>
        <dbReference type="Proteomes" id="UP000298663"/>
    </source>
</evidence>
<dbReference type="PROSITE" id="PS51805">
    <property type="entry name" value="EPHD"/>
    <property type="match status" value="1"/>
</dbReference>